<dbReference type="Proteomes" id="UP000247790">
    <property type="component" value="Unassembled WGS sequence"/>
</dbReference>
<comment type="caution">
    <text evidence="2">The sequence shown here is derived from an EMBL/GenBank/DDBJ whole genome shotgun (WGS) entry which is preliminary data.</text>
</comment>
<evidence type="ECO:0000313" key="2">
    <source>
        <dbReference type="EMBL" id="PYE44322.1"/>
    </source>
</evidence>
<evidence type="ECO:0000313" key="3">
    <source>
        <dbReference type="Proteomes" id="UP000247790"/>
    </source>
</evidence>
<dbReference type="EMBL" id="QJSW01000024">
    <property type="protein sequence ID" value="PYE44322.1"/>
    <property type="molecule type" value="Genomic_DNA"/>
</dbReference>
<feature type="region of interest" description="Disordered" evidence="1">
    <location>
        <begin position="21"/>
        <end position="43"/>
    </location>
</feature>
<organism evidence="2 3">
    <name type="scientific">Paenibacillus barcinonensis</name>
    <dbReference type="NCBI Taxonomy" id="198119"/>
    <lineage>
        <taxon>Bacteria</taxon>
        <taxon>Bacillati</taxon>
        <taxon>Bacillota</taxon>
        <taxon>Bacilli</taxon>
        <taxon>Bacillales</taxon>
        <taxon>Paenibacillaceae</taxon>
        <taxon>Paenibacillus</taxon>
    </lineage>
</organism>
<reference evidence="2 3" key="1">
    <citation type="submission" date="2018-06" db="EMBL/GenBank/DDBJ databases">
        <title>Genomic Encyclopedia of Type Strains, Phase III (KMG-III): the genomes of soil and plant-associated and newly described type strains.</title>
        <authorList>
            <person name="Whitman W."/>
        </authorList>
    </citation>
    <scope>NUCLEOTIDE SEQUENCE [LARGE SCALE GENOMIC DNA]</scope>
    <source>
        <strain evidence="2 3">CECT 7022</strain>
    </source>
</reference>
<proteinExistence type="predicted"/>
<dbReference type="AlphaFoldDB" id="A0A2V4VDJ4"/>
<feature type="non-terminal residue" evidence="2">
    <location>
        <position position="1"/>
    </location>
</feature>
<evidence type="ECO:0000256" key="1">
    <source>
        <dbReference type="SAM" id="MobiDB-lite"/>
    </source>
</evidence>
<protein>
    <submittedName>
        <fullName evidence="2">Uncharacterized protein</fullName>
    </submittedName>
</protein>
<name>A0A2V4VDJ4_PAEBA</name>
<accession>A0A2V4VDJ4</accession>
<gene>
    <name evidence="2" type="ORF">DFQ00_12431</name>
</gene>
<sequence>LVAPALCALSVAVAPRGPECMKARKPPSIKGERSAPPAHHKASAPCLARRWQRAYLPAGLGQIPPEQSGEGPKQGINRMRFVKGETQGLVAPALCALSVAVAPRGPECTRTRKPLSIKGERSAPPAHHKASAPCLARRWQRAYLPAGLGQIPPEQSGEGPKQGINRMRFVKGETQGLVAPALCALLVAVAPQGPECMKARKPPSIKEQWI</sequence>